<evidence type="ECO:0000313" key="8">
    <source>
        <dbReference type="EMBL" id="CAD6250486.1"/>
    </source>
</evidence>
<proteinExistence type="inferred from homology"/>
<keyword evidence="3" id="KW-0732">Signal</keyword>
<reference evidence="8" key="1">
    <citation type="submission" date="2020-10" db="EMBL/GenBank/DDBJ databases">
        <authorList>
            <person name="Han B."/>
            <person name="Lu T."/>
            <person name="Zhao Q."/>
            <person name="Huang X."/>
            <person name="Zhao Y."/>
        </authorList>
    </citation>
    <scope>NUCLEOTIDE SEQUENCE</scope>
</reference>
<keyword evidence="2" id="KW-0479">Metal-binding</keyword>
<dbReference type="GO" id="GO:0046872">
    <property type="term" value="F:metal ion binding"/>
    <property type="evidence" value="ECO:0007669"/>
    <property type="project" value="UniProtKB-KW"/>
</dbReference>
<keyword evidence="9" id="KW-1185">Reference proteome</keyword>
<name>A0A811Q338_9POAL</name>
<evidence type="ECO:0000256" key="5">
    <source>
        <dbReference type="PROSITE-ProRule" id="PRU01131"/>
    </source>
</evidence>
<sequence length="406" mass="44245">MAGLSVLLEHHSKSHPGKAAAAQIISKATLVIHSPKHKQQQVPATAAGSFLQRCCLCNRELAEGMDIYMYRGDRAFCSEECRCRQIIMDDDAGHGADAATICYKLTIQTGWPCGHMAHISDIKLIRTDTTLDLSQKAEKGQPKGVCVSPGGRFPGFSSEGKPPGRAPKGHRDLALCRIFRQNTCCDVAQTFPALVSVRNLALAGEGSQECIHLWELLECSICDPRVGVRPGPPVVCASFCDMVFKACSESYFSVDMKTQALSPCGLGDIICGKTHKWVSNGTELCHLAGFTVQVSETSSGGVDDTFCYGGKASLDSISDSWTSSKDRPTLSGVASWDVQDFQRWAREMPVGERVSWAIGGMVLTAGLIFISKRKSYSHRQKQAAIARNMRLRRLDSRANPQQTKRS</sequence>
<dbReference type="InterPro" id="IPR018143">
    <property type="entry name" value="Folate_rcpt-like"/>
</dbReference>
<dbReference type="Pfam" id="PF04570">
    <property type="entry name" value="zf-FLZ"/>
    <property type="match status" value="1"/>
</dbReference>
<keyword evidence="6" id="KW-0472">Membrane</keyword>
<comment type="caution">
    <text evidence="8">The sequence shown here is derived from an EMBL/GenBank/DDBJ whole genome shotgun (WGS) entry which is preliminary data.</text>
</comment>
<feature type="domain" description="FLZ-type" evidence="7">
    <location>
        <begin position="49"/>
        <end position="93"/>
    </location>
</feature>
<accession>A0A811Q338</accession>
<evidence type="ECO:0000313" key="9">
    <source>
        <dbReference type="Proteomes" id="UP000604825"/>
    </source>
</evidence>
<dbReference type="PROSITE" id="PS51795">
    <property type="entry name" value="ZF_FLZ"/>
    <property type="match status" value="1"/>
</dbReference>
<evidence type="ECO:0000256" key="4">
    <source>
        <dbReference type="ARBA" id="ARBA00023157"/>
    </source>
</evidence>
<protein>
    <recommendedName>
        <fullName evidence="7">FLZ-type domain-containing protein</fullName>
    </recommendedName>
</protein>
<feature type="zinc finger region" description="FLZ-type" evidence="5">
    <location>
        <begin position="49"/>
        <end position="93"/>
    </location>
</feature>
<evidence type="ECO:0000256" key="6">
    <source>
        <dbReference type="SAM" id="Phobius"/>
    </source>
</evidence>
<comment type="similarity">
    <text evidence="1">Belongs to the FLZ family.</text>
</comment>
<dbReference type="Pfam" id="PF03024">
    <property type="entry name" value="Folate_rec"/>
    <property type="match status" value="1"/>
</dbReference>
<gene>
    <name evidence="8" type="ORF">NCGR_LOCUS34266</name>
</gene>
<dbReference type="PANTHER" id="PTHR37390">
    <property type="entry name" value="OS02G0592500 PROTEIN"/>
    <property type="match status" value="1"/>
</dbReference>
<dbReference type="EMBL" id="CAJGYO010000008">
    <property type="protein sequence ID" value="CAD6250486.1"/>
    <property type="molecule type" value="Genomic_DNA"/>
</dbReference>
<evidence type="ECO:0000256" key="2">
    <source>
        <dbReference type="ARBA" id="ARBA00022723"/>
    </source>
</evidence>
<dbReference type="Proteomes" id="UP000604825">
    <property type="component" value="Unassembled WGS sequence"/>
</dbReference>
<dbReference type="OrthoDB" id="498177at2759"/>
<evidence type="ECO:0000256" key="1">
    <source>
        <dbReference type="ARBA" id="ARBA00009374"/>
    </source>
</evidence>
<evidence type="ECO:0000256" key="3">
    <source>
        <dbReference type="ARBA" id="ARBA00022729"/>
    </source>
</evidence>
<keyword evidence="6" id="KW-1133">Transmembrane helix</keyword>
<keyword evidence="4" id="KW-1015">Disulfide bond</keyword>
<keyword evidence="6" id="KW-0812">Transmembrane</keyword>
<dbReference type="InterPro" id="IPR053305">
    <property type="entry name" value="Folate-binding_rcpt-like"/>
</dbReference>
<evidence type="ECO:0000259" key="7">
    <source>
        <dbReference type="PROSITE" id="PS51795"/>
    </source>
</evidence>
<dbReference type="AlphaFoldDB" id="A0A811Q338"/>
<organism evidence="8 9">
    <name type="scientific">Miscanthus lutarioriparius</name>
    <dbReference type="NCBI Taxonomy" id="422564"/>
    <lineage>
        <taxon>Eukaryota</taxon>
        <taxon>Viridiplantae</taxon>
        <taxon>Streptophyta</taxon>
        <taxon>Embryophyta</taxon>
        <taxon>Tracheophyta</taxon>
        <taxon>Spermatophyta</taxon>
        <taxon>Magnoliopsida</taxon>
        <taxon>Liliopsida</taxon>
        <taxon>Poales</taxon>
        <taxon>Poaceae</taxon>
        <taxon>PACMAD clade</taxon>
        <taxon>Panicoideae</taxon>
        <taxon>Andropogonodae</taxon>
        <taxon>Andropogoneae</taxon>
        <taxon>Saccharinae</taxon>
        <taxon>Miscanthus</taxon>
    </lineage>
</organism>
<feature type="transmembrane region" description="Helical" evidence="6">
    <location>
        <begin position="354"/>
        <end position="371"/>
    </location>
</feature>
<dbReference type="InterPro" id="IPR007650">
    <property type="entry name" value="Zf-FLZ_dom"/>
</dbReference>
<dbReference type="PANTHER" id="PTHR37390:SF1">
    <property type="entry name" value="FOLATE-BINDING PROTEIN 1"/>
    <property type="match status" value="1"/>
</dbReference>